<feature type="domain" description="DUF1972" evidence="2">
    <location>
        <begin position="4"/>
        <end position="173"/>
    </location>
</feature>
<dbReference type="InterPro" id="IPR015393">
    <property type="entry name" value="DUF1972"/>
</dbReference>
<dbReference type="Proteomes" id="UP000238882">
    <property type="component" value="Unassembled WGS sequence"/>
</dbReference>
<reference evidence="3 4" key="1">
    <citation type="submission" date="2016-12" db="EMBL/GenBank/DDBJ databases">
        <title>Trade-off between light-utilization and light-protection in marine flavobacteria.</title>
        <authorList>
            <person name="Kumagai Y."/>
            <person name="Yoshizawa S."/>
            <person name="Kogure K."/>
            <person name="Iwasaki W."/>
        </authorList>
    </citation>
    <scope>NUCLEOTIDE SEQUENCE [LARGE SCALE GENOMIC DNA]</scope>
    <source>
        <strain evidence="3 4">NBRC 108759</strain>
    </source>
</reference>
<feature type="domain" description="Glycosyl transferase family 1" evidence="1">
    <location>
        <begin position="189"/>
        <end position="309"/>
    </location>
</feature>
<evidence type="ECO:0000259" key="2">
    <source>
        <dbReference type="Pfam" id="PF09314"/>
    </source>
</evidence>
<dbReference type="GO" id="GO:0016757">
    <property type="term" value="F:glycosyltransferase activity"/>
    <property type="evidence" value="ECO:0007669"/>
    <property type="project" value="InterPro"/>
</dbReference>
<proteinExistence type="predicted"/>
<dbReference type="InterPro" id="IPR001296">
    <property type="entry name" value="Glyco_trans_1"/>
</dbReference>
<sequence length="375" mass="43515">MRIGIIGTRGIPNHYGGFEQFAEHLAVFLVKKNCEVYVYNSSNHPYQDNIFEGVNIIHCNDPEHRTGTIGQFIYDLNCILDSKKRQLDIILQLGYTSSSIWSFLFPKKPLIITNMDGLEWKRSKYSFFVKQFLKFAESLAAKKSDYLISDSIGIKNYIDKKYKKNSKFIAYGSNIVKEMNESLLSKYKVEKRLYHMLIARIEPENNIETILDGVILSNTKMSFLVVGDYTKNNFGKKIKNKYQDNKNIIFLGSIYDLNALNTLRYFCNLYFHGHSVGGTNPSLLEAMGSGNLIVAHNNIFNKAVLKENAYYFYTPEDVAFYINEKDILQTKESLKITNNKLKIFEEFNVEVINNQYFTFFYQCINKKSISKIYID</sequence>
<dbReference type="Gene3D" id="3.40.50.2000">
    <property type="entry name" value="Glycogen Phosphorylase B"/>
    <property type="match status" value="2"/>
</dbReference>
<dbReference type="AlphaFoldDB" id="A0A2S7WS37"/>
<comment type="caution">
    <text evidence="3">The sequence shown here is derived from an EMBL/GenBank/DDBJ whole genome shotgun (WGS) entry which is preliminary data.</text>
</comment>
<accession>A0A2S7WS37</accession>
<protein>
    <submittedName>
        <fullName evidence="3">Glycosyl transferase family 1</fullName>
    </submittedName>
</protein>
<keyword evidence="3" id="KW-0808">Transferase</keyword>
<dbReference type="OrthoDB" id="9792269at2"/>
<gene>
    <name evidence="3" type="ORF">BTO18_15095</name>
</gene>
<dbReference type="Pfam" id="PF09314">
    <property type="entry name" value="DUF1972"/>
    <property type="match status" value="1"/>
</dbReference>
<dbReference type="Pfam" id="PF00534">
    <property type="entry name" value="Glycos_transf_1"/>
    <property type="match status" value="1"/>
</dbReference>
<dbReference type="SUPFAM" id="SSF53756">
    <property type="entry name" value="UDP-Glycosyltransferase/glycogen phosphorylase"/>
    <property type="match status" value="1"/>
</dbReference>
<evidence type="ECO:0000259" key="1">
    <source>
        <dbReference type="Pfam" id="PF00534"/>
    </source>
</evidence>
<name>A0A2S7WS37_9FLAO</name>
<dbReference type="RefSeq" id="WP_105017015.1">
    <property type="nucleotide sequence ID" value="NZ_MSCN01000001.1"/>
</dbReference>
<dbReference type="EMBL" id="MSCN01000001">
    <property type="protein sequence ID" value="PQJ80415.1"/>
    <property type="molecule type" value="Genomic_DNA"/>
</dbReference>
<keyword evidence="4" id="KW-1185">Reference proteome</keyword>
<organism evidence="3 4">
    <name type="scientific">Polaribacter porphyrae</name>
    <dbReference type="NCBI Taxonomy" id="1137780"/>
    <lineage>
        <taxon>Bacteria</taxon>
        <taxon>Pseudomonadati</taxon>
        <taxon>Bacteroidota</taxon>
        <taxon>Flavobacteriia</taxon>
        <taxon>Flavobacteriales</taxon>
        <taxon>Flavobacteriaceae</taxon>
    </lineage>
</organism>
<evidence type="ECO:0000313" key="3">
    <source>
        <dbReference type="EMBL" id="PQJ80415.1"/>
    </source>
</evidence>
<evidence type="ECO:0000313" key="4">
    <source>
        <dbReference type="Proteomes" id="UP000238882"/>
    </source>
</evidence>